<dbReference type="InterPro" id="IPR023796">
    <property type="entry name" value="Serpin_dom"/>
</dbReference>
<dbReference type="SUPFAM" id="SSF56574">
    <property type="entry name" value="Serpins"/>
    <property type="match status" value="1"/>
</dbReference>
<dbReference type="PANTHER" id="PTHR11461">
    <property type="entry name" value="SERINE PROTEASE INHIBITOR, SERPIN"/>
    <property type="match status" value="1"/>
</dbReference>
<proteinExistence type="inferred from homology"/>
<accession>A0ABR7DT66</accession>
<dbReference type="InterPro" id="IPR042185">
    <property type="entry name" value="Serpin_sf_2"/>
</dbReference>
<dbReference type="PANTHER" id="PTHR11461:SF211">
    <property type="entry name" value="GH10112P-RELATED"/>
    <property type="match status" value="1"/>
</dbReference>
<dbReference type="Gene3D" id="2.30.39.10">
    <property type="entry name" value="Alpha-1-antitrypsin, domain 1"/>
    <property type="match status" value="1"/>
</dbReference>
<evidence type="ECO:0000256" key="1">
    <source>
        <dbReference type="RuleBase" id="RU000411"/>
    </source>
</evidence>
<keyword evidence="4" id="KW-1185">Reference proteome</keyword>
<protein>
    <submittedName>
        <fullName evidence="3">Serpin family protein</fullName>
    </submittedName>
</protein>
<dbReference type="InterPro" id="IPR000215">
    <property type="entry name" value="Serpin_fam"/>
</dbReference>
<sequence length="413" mass="46000">MKKLVFALLALCAFASCDNGDDIPRKKDRTDIPLTKSEQALADAGNDFAFSLFRRVSSSHAQPSNIILSPISVNYMMSMLNNGATGKTAEEISRVLGFGDSKPEEINAYNQKMIVASADLDPQVTVHTANSIWVRDGINILPAFRESNESYYKASVRNLDFSKPDALKQINGWTSKNTDGRIPEILDKVNPNACIYLLNAIAFRGEWSTPFEKSDTNKDIFTDAQGREQEVQMMNASFQGIVCEHEKFRMLSRSYGNGAFSMSILLPDEGVTNAEVIALLNVQSWKQLPQNRNGYQIHLKLPRFAASYDINLNDVLQSLGIVSAFSSDAADFSKLSTTRIFLSRALQKARIEVDEEGTKAETVTLGEGWASSPGPRPEMQKMDFFVNRPFIYLISEYSTGAIYFIGEVNQIKF</sequence>
<dbReference type="InterPro" id="IPR023795">
    <property type="entry name" value="Serpin_CS"/>
</dbReference>
<name>A0ABR7DT66_9BACT</name>
<comment type="similarity">
    <text evidence="1">Belongs to the serpin family.</text>
</comment>
<dbReference type="Gene3D" id="3.30.497.10">
    <property type="entry name" value="Antithrombin, subunit I, domain 2"/>
    <property type="match status" value="1"/>
</dbReference>
<dbReference type="RefSeq" id="WP_186931188.1">
    <property type="nucleotide sequence ID" value="NZ_JACOOJ010000041.1"/>
</dbReference>
<reference evidence="3 4" key="1">
    <citation type="submission" date="2020-08" db="EMBL/GenBank/DDBJ databases">
        <title>Genome public.</title>
        <authorList>
            <person name="Liu C."/>
            <person name="Sun Q."/>
        </authorList>
    </citation>
    <scope>NUCLEOTIDE SEQUENCE [LARGE SCALE GENOMIC DNA]</scope>
    <source>
        <strain evidence="3 4">NSJ-79</strain>
    </source>
</reference>
<dbReference type="PROSITE" id="PS51257">
    <property type="entry name" value="PROKAR_LIPOPROTEIN"/>
    <property type="match status" value="1"/>
</dbReference>
<evidence type="ECO:0000313" key="3">
    <source>
        <dbReference type="EMBL" id="MBC5634581.1"/>
    </source>
</evidence>
<comment type="caution">
    <text evidence="3">The sequence shown here is derived from an EMBL/GenBank/DDBJ whole genome shotgun (WGS) entry which is preliminary data.</text>
</comment>
<dbReference type="InterPro" id="IPR042178">
    <property type="entry name" value="Serpin_sf_1"/>
</dbReference>
<feature type="domain" description="Serpin" evidence="2">
    <location>
        <begin position="50"/>
        <end position="411"/>
    </location>
</feature>
<evidence type="ECO:0000259" key="2">
    <source>
        <dbReference type="SMART" id="SM00093"/>
    </source>
</evidence>
<dbReference type="Proteomes" id="UP000651475">
    <property type="component" value="Unassembled WGS sequence"/>
</dbReference>
<dbReference type="InterPro" id="IPR036186">
    <property type="entry name" value="Serpin_sf"/>
</dbReference>
<dbReference type="PROSITE" id="PS00284">
    <property type="entry name" value="SERPIN"/>
    <property type="match status" value="1"/>
</dbReference>
<dbReference type="CDD" id="cd19588">
    <property type="entry name" value="serpin_miropin-like"/>
    <property type="match status" value="1"/>
</dbReference>
<dbReference type="SMART" id="SM00093">
    <property type="entry name" value="SERPIN"/>
    <property type="match status" value="1"/>
</dbReference>
<organism evidence="3 4">
    <name type="scientific">Parabacteroides hominis</name>
    <dbReference type="NCBI Taxonomy" id="2763057"/>
    <lineage>
        <taxon>Bacteria</taxon>
        <taxon>Pseudomonadati</taxon>
        <taxon>Bacteroidota</taxon>
        <taxon>Bacteroidia</taxon>
        <taxon>Bacteroidales</taxon>
        <taxon>Tannerellaceae</taxon>
        <taxon>Parabacteroides</taxon>
    </lineage>
</organism>
<dbReference type="Pfam" id="PF00079">
    <property type="entry name" value="Serpin"/>
    <property type="match status" value="1"/>
</dbReference>
<dbReference type="EMBL" id="JACOOJ010000041">
    <property type="protein sequence ID" value="MBC5634581.1"/>
    <property type="molecule type" value="Genomic_DNA"/>
</dbReference>
<evidence type="ECO:0000313" key="4">
    <source>
        <dbReference type="Proteomes" id="UP000651475"/>
    </source>
</evidence>
<gene>
    <name evidence="3" type="ORF">H8S65_17690</name>
</gene>